<evidence type="ECO:0000256" key="8">
    <source>
        <dbReference type="ARBA" id="ARBA00023065"/>
    </source>
</evidence>
<evidence type="ECO:0000256" key="5">
    <source>
        <dbReference type="ARBA" id="ARBA00022692"/>
    </source>
</evidence>
<dbReference type="GO" id="GO:0002098">
    <property type="term" value="P:tRNA wobble uridine modification"/>
    <property type="evidence" value="ECO:0007669"/>
    <property type="project" value="UniProtKB-UniRule"/>
</dbReference>
<feature type="domain" description="Neurotransmitter-gated ion-channel ligand-binding" evidence="13">
    <location>
        <begin position="74"/>
        <end position="272"/>
    </location>
</feature>
<dbReference type="GO" id="GO:0005737">
    <property type="term" value="C:cytoplasm"/>
    <property type="evidence" value="ECO:0007669"/>
    <property type="project" value="UniProtKB-SubCell"/>
</dbReference>
<keyword evidence="11" id="KW-0819">tRNA processing</keyword>
<keyword evidence="9 12" id="KW-0472">Membrane</keyword>
<dbReference type="Gene3D" id="2.70.170.10">
    <property type="entry name" value="Neurotransmitter-gated ion-channel ligand-binding domain"/>
    <property type="match status" value="1"/>
</dbReference>
<dbReference type="Gene3D" id="1.20.58.390">
    <property type="entry name" value="Neurotransmitter-gated ion-channel transmembrane domain"/>
    <property type="match status" value="1"/>
</dbReference>
<dbReference type="GO" id="GO:0005886">
    <property type="term" value="C:plasma membrane"/>
    <property type="evidence" value="ECO:0007669"/>
    <property type="project" value="UniProtKB-SubCell"/>
</dbReference>
<comment type="pathway">
    <text evidence="11">tRNA modification; 5-methoxycarbonylmethyl-2-thiouridine-tRNA biosynthesis.</text>
</comment>
<keyword evidence="5 12" id="KW-0812">Transmembrane</keyword>
<evidence type="ECO:0000256" key="1">
    <source>
        <dbReference type="ARBA" id="ARBA00004141"/>
    </source>
</evidence>
<keyword evidence="11" id="KW-0963">Cytoplasm</keyword>
<evidence type="ECO:0000256" key="9">
    <source>
        <dbReference type="ARBA" id="ARBA00023136"/>
    </source>
</evidence>
<evidence type="ECO:0000313" key="16">
    <source>
        <dbReference type="Proteomes" id="UP000030764"/>
    </source>
</evidence>
<evidence type="ECO:0000256" key="3">
    <source>
        <dbReference type="ARBA" id="ARBA00022448"/>
    </source>
</evidence>
<evidence type="ECO:0000256" key="7">
    <source>
        <dbReference type="ARBA" id="ARBA00022989"/>
    </source>
</evidence>
<dbReference type="Pfam" id="PF02931">
    <property type="entry name" value="Neur_chan_LBD"/>
    <property type="match status" value="1"/>
</dbReference>
<dbReference type="Proteomes" id="UP000030764">
    <property type="component" value="Unassembled WGS sequence"/>
</dbReference>
<name>A0A085MKA8_9BILA</name>
<keyword evidence="4" id="KW-1003">Cell membrane</keyword>
<dbReference type="PRINTS" id="PR00252">
    <property type="entry name" value="NRIONCHANNEL"/>
</dbReference>
<gene>
    <name evidence="15" type="ORF">M513_01324</name>
</gene>
<protein>
    <recommendedName>
        <fullName evidence="11">Cytoplasmic tRNA 2-thiolation protein 2</fullName>
    </recommendedName>
</protein>
<dbReference type="InterPro" id="IPR006202">
    <property type="entry name" value="Neur_chan_lig-bd"/>
</dbReference>
<feature type="transmembrane region" description="Helical" evidence="12">
    <location>
        <begin position="338"/>
        <end position="359"/>
    </location>
</feature>
<comment type="subcellular location">
    <subcellularLocation>
        <location evidence="2">Cell membrane</location>
    </subcellularLocation>
    <subcellularLocation>
        <location evidence="11">Cytoplasm</location>
    </subcellularLocation>
    <subcellularLocation>
        <location evidence="1">Membrane</location>
        <topology evidence="1">Multi-pass membrane protein</topology>
    </subcellularLocation>
</comment>
<dbReference type="CDD" id="cd19049">
    <property type="entry name" value="LGIC_TM_anion"/>
    <property type="match status" value="1"/>
</dbReference>
<dbReference type="GO" id="GO:0000049">
    <property type="term" value="F:tRNA binding"/>
    <property type="evidence" value="ECO:0007669"/>
    <property type="project" value="InterPro"/>
</dbReference>
<feature type="domain" description="Neurotransmitter-gated ion-channel transmembrane" evidence="14">
    <location>
        <begin position="280"/>
        <end position="371"/>
    </location>
</feature>
<dbReference type="PROSITE" id="PS00236">
    <property type="entry name" value="NEUROTR_ION_CHANNEL"/>
    <property type="match status" value="1"/>
</dbReference>
<comment type="similarity">
    <text evidence="11">Belongs to the CTU2/NCS2 family.</text>
</comment>
<proteinExistence type="inferred from homology"/>
<evidence type="ECO:0000256" key="11">
    <source>
        <dbReference type="HAMAP-Rule" id="MF_03054"/>
    </source>
</evidence>
<dbReference type="InterPro" id="IPR014729">
    <property type="entry name" value="Rossmann-like_a/b/a_fold"/>
</dbReference>
<dbReference type="PANTHER" id="PTHR18945">
    <property type="entry name" value="NEUROTRANSMITTER GATED ION CHANNEL"/>
    <property type="match status" value="1"/>
</dbReference>
<comment type="function">
    <text evidence="11">Plays a central role in 2-thiolation of mcm(5)S(2)U at tRNA wobble positions of tRNA(Lys), tRNA(Glu) and tRNA(Gln). May act by forming a heterodimer with NCS6/CTU1 that ligates sulfur from thiocarboxylated URM1 onto the uridine of tRNAs at wobble position.</text>
</comment>
<keyword evidence="7 12" id="KW-1133">Transmembrane helix</keyword>
<dbReference type="Gene3D" id="3.40.50.620">
    <property type="entry name" value="HUPs"/>
    <property type="match status" value="1"/>
</dbReference>
<dbReference type="GO" id="GO:0032447">
    <property type="term" value="P:protein urmylation"/>
    <property type="evidence" value="ECO:0007669"/>
    <property type="project" value="UniProtKB-UniRule"/>
</dbReference>
<organism evidence="15 16">
    <name type="scientific">Trichuris suis</name>
    <name type="common">pig whipworm</name>
    <dbReference type="NCBI Taxonomy" id="68888"/>
    <lineage>
        <taxon>Eukaryota</taxon>
        <taxon>Metazoa</taxon>
        <taxon>Ecdysozoa</taxon>
        <taxon>Nematoda</taxon>
        <taxon>Enoplea</taxon>
        <taxon>Dorylaimia</taxon>
        <taxon>Trichinellida</taxon>
        <taxon>Trichuridae</taxon>
        <taxon>Trichuris</taxon>
    </lineage>
</organism>
<dbReference type="Pfam" id="PF02932">
    <property type="entry name" value="Neur_chan_memb"/>
    <property type="match status" value="1"/>
</dbReference>
<evidence type="ECO:0000313" key="15">
    <source>
        <dbReference type="EMBL" id="KFD57654.1"/>
    </source>
</evidence>
<comment type="similarity">
    <text evidence="12">Belongs to the ligand-gated ion channel (TC 1.A.9) family.</text>
</comment>
<dbReference type="GO" id="GO:0016779">
    <property type="term" value="F:nucleotidyltransferase activity"/>
    <property type="evidence" value="ECO:0007669"/>
    <property type="project" value="UniProtKB-UniRule"/>
</dbReference>
<dbReference type="InterPro" id="IPR038050">
    <property type="entry name" value="Neuro_actylchol_rec"/>
</dbReference>
<evidence type="ECO:0000259" key="13">
    <source>
        <dbReference type="Pfam" id="PF02931"/>
    </source>
</evidence>
<dbReference type="SUPFAM" id="SSF52402">
    <property type="entry name" value="Adenine nucleotide alpha hydrolases-like"/>
    <property type="match status" value="1"/>
</dbReference>
<dbReference type="EMBL" id="KL363187">
    <property type="protein sequence ID" value="KFD57654.1"/>
    <property type="molecule type" value="Genomic_DNA"/>
</dbReference>
<feature type="transmembrane region" description="Helical" evidence="12">
    <location>
        <begin position="272"/>
        <end position="295"/>
    </location>
</feature>
<dbReference type="InterPro" id="IPR018000">
    <property type="entry name" value="Neurotransmitter_ion_chnl_CS"/>
</dbReference>
<evidence type="ECO:0000256" key="6">
    <source>
        <dbReference type="ARBA" id="ARBA00022729"/>
    </source>
</evidence>
<keyword evidence="6" id="KW-0732">Signal</keyword>
<keyword evidence="10 12" id="KW-0407">Ion channel</keyword>
<dbReference type="InterPro" id="IPR036734">
    <property type="entry name" value="Neur_chan_lig-bd_sf"/>
</dbReference>
<dbReference type="PRINTS" id="PR00253">
    <property type="entry name" value="GABAARECEPTR"/>
</dbReference>
<dbReference type="SUPFAM" id="SSF63712">
    <property type="entry name" value="Nicotinic receptor ligand binding domain-like"/>
    <property type="match status" value="1"/>
</dbReference>
<dbReference type="InterPro" id="IPR019407">
    <property type="entry name" value="CTU2"/>
</dbReference>
<sequence length="878" mass="100201">MASFYSFKFYKTIAGICLFTSCVWNVEVTSASLYDWPTKHTASDYGQDRYGNTIYKQGCTHDIDVVNQLVDFDKSGYNKHKLPKPNGMKVRVDTWIQAITSISESTQDFEVDLYINEMWEDPRLRFDHLNPCKPNMSLDNSLLDKLWTPNTCFVNSKEAFIHQSPFTNIFLMIYNNGSVWTNYRVKLTGPCQMELQRFPMDVQKCSLTFESFNYNVAEVHMVWADINPISILGATELPDFTLVDVLATSEETKYPAGYWDELTITFIFKRRYGWYIFQGYIPAYLIIIISWISFYLGTMALPARTMLGVNALIAMTFQFGNIISNLPRVSYIKAIDIWMLSGMTFIFASLLELAVVGHLSHVKMRKQQHAKLEIASHRSSPIFWSRKYDPKSKTPQRLPLANDQWNDQNPLGGSLRDVTDLSYSFHELQLKRTVPLWHKLIPVKQDWDPERIDRMSAICFPLIFILFNIFYWGYYVGYSSFTVLCVQMSCCKDVAETSNVRKKFCLKCRSSLASIILQKKESYCVNCFRKRCSHKFRSALGREKLFREASPVLVEVSGSAASVSLANMVLEAADSKDRKRLKMRPTFVHILFSSEQFDPSSLCALVSYVQRTGCPCYVVDIASIFAANISEHICPFNEETPKCSYAQQFQDLCNSCASDTALHELTYRLKVALLYRLARCLKLDFVLLDSTSTVLSAAVMSSVAQGRGPQIVDDVSVIDRRWTDVAFLRPLREFTTDEVALFNYFFQERQIAFSVYPERLLTPVRETSIQTASSEFVDRLQVEFSSTVTTLIASASKFQRTDNLANDLVSCSLCSSNTNVELLKDYSTIEGRFCYGCASVIEQVDAKQLMASIVAILIKEKNNSQDLHAKCLPTNASK</sequence>
<dbReference type="InterPro" id="IPR036719">
    <property type="entry name" value="Neuro-gated_channel_TM_sf"/>
</dbReference>
<evidence type="ECO:0000259" key="14">
    <source>
        <dbReference type="Pfam" id="PF02932"/>
    </source>
</evidence>
<dbReference type="UniPathway" id="UPA00988"/>
<dbReference type="CDD" id="cd18990">
    <property type="entry name" value="LGIC_ECD_GABAAR"/>
    <property type="match status" value="1"/>
</dbReference>
<accession>A0A085MKA8</accession>
<dbReference type="AlphaFoldDB" id="A0A085MKA8"/>
<dbReference type="GO" id="GO:0005230">
    <property type="term" value="F:extracellular ligand-gated monoatomic ion channel activity"/>
    <property type="evidence" value="ECO:0007669"/>
    <property type="project" value="InterPro"/>
</dbReference>
<feature type="transmembrane region" description="Helical" evidence="12">
    <location>
        <begin position="307"/>
        <end position="326"/>
    </location>
</feature>
<evidence type="ECO:0000256" key="4">
    <source>
        <dbReference type="ARBA" id="ARBA00022475"/>
    </source>
</evidence>
<dbReference type="GO" id="GO:0004888">
    <property type="term" value="F:transmembrane signaling receptor activity"/>
    <property type="evidence" value="ECO:0007669"/>
    <property type="project" value="InterPro"/>
</dbReference>
<dbReference type="InterPro" id="IPR006029">
    <property type="entry name" value="Neurotrans-gated_channel_TM"/>
</dbReference>
<evidence type="ECO:0000256" key="2">
    <source>
        <dbReference type="ARBA" id="ARBA00004236"/>
    </source>
</evidence>
<evidence type="ECO:0000256" key="12">
    <source>
        <dbReference type="RuleBase" id="RU000687"/>
    </source>
</evidence>
<evidence type="ECO:0000256" key="10">
    <source>
        <dbReference type="ARBA" id="ARBA00023303"/>
    </source>
</evidence>
<dbReference type="HAMAP" id="MF_03054">
    <property type="entry name" value="CTU2"/>
    <property type="match status" value="1"/>
</dbReference>
<dbReference type="InterPro" id="IPR006201">
    <property type="entry name" value="Neur_channel"/>
</dbReference>
<feature type="transmembrane region" description="Helical" evidence="12">
    <location>
        <begin position="457"/>
        <end position="475"/>
    </location>
</feature>
<keyword evidence="16" id="KW-1185">Reference proteome</keyword>
<keyword evidence="8 12" id="KW-0406">Ion transport</keyword>
<dbReference type="SUPFAM" id="SSF90112">
    <property type="entry name" value="Neurotransmitter-gated ion-channel transmembrane pore"/>
    <property type="match status" value="1"/>
</dbReference>
<reference evidence="15 16" key="1">
    <citation type="journal article" date="2014" name="Nat. Genet.">
        <title>Genome and transcriptome of the porcine whipworm Trichuris suis.</title>
        <authorList>
            <person name="Jex A.R."/>
            <person name="Nejsum P."/>
            <person name="Schwarz E.M."/>
            <person name="Hu L."/>
            <person name="Young N.D."/>
            <person name="Hall R.S."/>
            <person name="Korhonen P.K."/>
            <person name="Liao S."/>
            <person name="Thamsborg S."/>
            <person name="Xia J."/>
            <person name="Xu P."/>
            <person name="Wang S."/>
            <person name="Scheerlinck J.P."/>
            <person name="Hofmann A."/>
            <person name="Sternberg P.W."/>
            <person name="Wang J."/>
            <person name="Gasser R.B."/>
        </authorList>
    </citation>
    <scope>NUCLEOTIDE SEQUENCE [LARGE SCALE GENOMIC DNA]</scope>
    <source>
        <strain evidence="15">DCEP-RM93M</strain>
    </source>
</reference>
<dbReference type="InterPro" id="IPR006028">
    <property type="entry name" value="GABAA/Glycine_rcpt"/>
</dbReference>
<keyword evidence="3 12" id="KW-0813">Transport</keyword>
<dbReference type="GO" id="GO:0034227">
    <property type="term" value="P:tRNA thio-modification"/>
    <property type="evidence" value="ECO:0007669"/>
    <property type="project" value="UniProtKB-UniRule"/>
</dbReference>